<dbReference type="AlphaFoldDB" id="A0A9X2IHV7"/>
<evidence type="ECO:0000313" key="1">
    <source>
        <dbReference type="EMBL" id="MCM0622195.1"/>
    </source>
</evidence>
<proteinExistence type="predicted"/>
<dbReference type="EMBL" id="JAMOIL010000030">
    <property type="protein sequence ID" value="MCM0622195.1"/>
    <property type="molecule type" value="Genomic_DNA"/>
</dbReference>
<protein>
    <submittedName>
        <fullName evidence="1">Uncharacterized protein</fullName>
    </submittedName>
</protein>
<organism evidence="1 2">
    <name type="scientific">Nocardioides bruguierae</name>
    <dbReference type="NCBI Taxonomy" id="2945102"/>
    <lineage>
        <taxon>Bacteria</taxon>
        <taxon>Bacillati</taxon>
        <taxon>Actinomycetota</taxon>
        <taxon>Actinomycetes</taxon>
        <taxon>Propionibacteriales</taxon>
        <taxon>Nocardioidaceae</taxon>
        <taxon>Nocardioides</taxon>
    </lineage>
</organism>
<name>A0A9X2IHV7_9ACTN</name>
<comment type="caution">
    <text evidence="1">The sequence shown here is derived from an EMBL/GenBank/DDBJ whole genome shotgun (WGS) entry which is preliminary data.</text>
</comment>
<evidence type="ECO:0000313" key="2">
    <source>
        <dbReference type="Proteomes" id="UP001139485"/>
    </source>
</evidence>
<sequence>MTSRRTWGLCRPRVGRRRLLNPIELARLEHRALGPGLVHETGCWSCAQEKILRLAIELDQRAAR</sequence>
<dbReference type="Proteomes" id="UP001139485">
    <property type="component" value="Unassembled WGS sequence"/>
</dbReference>
<reference evidence="1" key="1">
    <citation type="submission" date="2022-05" db="EMBL/GenBank/DDBJ databases">
        <authorList>
            <person name="Tuo L."/>
        </authorList>
    </citation>
    <scope>NUCLEOTIDE SEQUENCE</scope>
    <source>
        <strain evidence="1">BSK12Z-4</strain>
    </source>
</reference>
<gene>
    <name evidence="1" type="ORF">M8330_18030</name>
</gene>
<keyword evidence="2" id="KW-1185">Reference proteome</keyword>
<accession>A0A9X2IHV7</accession>
<dbReference type="RefSeq" id="WP_250828456.1">
    <property type="nucleotide sequence ID" value="NZ_JAMOIL010000030.1"/>
</dbReference>